<keyword evidence="10 18" id="KW-0269">Exonuclease</keyword>
<dbReference type="GO" id="GO:0046872">
    <property type="term" value="F:metal ion binding"/>
    <property type="evidence" value="ECO:0007669"/>
    <property type="project" value="UniProtKB-KW"/>
</dbReference>
<evidence type="ECO:0000256" key="9">
    <source>
        <dbReference type="ARBA" id="ARBA00022801"/>
    </source>
</evidence>
<keyword evidence="9 18" id="KW-0378">Hydrolase</keyword>
<keyword evidence="13 17" id="KW-0464">Manganese</keyword>
<dbReference type="EC" id="2.7.7.7" evidence="2 18"/>
<comment type="catalytic activity">
    <reaction evidence="14 18">
        <text>DNA(n) + a 2'-deoxyribonucleoside 5'-triphosphate = DNA(n+1) + diphosphate</text>
        <dbReference type="Rhea" id="RHEA:22508"/>
        <dbReference type="Rhea" id="RHEA-COMP:17339"/>
        <dbReference type="Rhea" id="RHEA-COMP:17340"/>
        <dbReference type="ChEBI" id="CHEBI:33019"/>
        <dbReference type="ChEBI" id="CHEBI:61560"/>
        <dbReference type="ChEBI" id="CHEBI:173112"/>
        <dbReference type="EC" id="2.7.7.7"/>
    </reaction>
</comment>
<evidence type="ECO:0000256" key="4">
    <source>
        <dbReference type="ARBA" id="ARBA00022679"/>
    </source>
</evidence>
<sequence>MRQIVLDTETTGLEPESGHRIIEIGCIELENRKFTGRHYHQYVQPEREVEEQAIEVHGITNEFLVGKPIFSEVMDEFMAFVQGAELIIHNAPFDIGFLNYELAHYGDNKYQPITEYCCVVDTLVMARQKHPGQKNNLDALCKRYGVDNSQRDLHGALLDSEILADVYLLMTGGQRTLLLSDDGTADNNTQITTHTIRSINQHLDLPILRASAGELEAHQQKLSTIDKASQGQCIWLKSES</sequence>
<evidence type="ECO:0000256" key="12">
    <source>
        <dbReference type="ARBA" id="ARBA00022932"/>
    </source>
</evidence>
<evidence type="ECO:0000313" key="20">
    <source>
        <dbReference type="EMBL" id="ODS23853.1"/>
    </source>
</evidence>
<proteinExistence type="predicted"/>
<dbReference type="AlphaFoldDB" id="A0A1D2QQP5"/>
<keyword evidence="12 18" id="KW-0239">DNA-directed DNA polymerase</keyword>
<comment type="caution">
    <text evidence="20">The sequence shown here is derived from an EMBL/GenBank/DDBJ whole genome shotgun (WGS) entry which is preliminary data.</text>
</comment>
<dbReference type="GO" id="GO:0045004">
    <property type="term" value="P:DNA replication proofreading"/>
    <property type="evidence" value="ECO:0007669"/>
    <property type="project" value="TreeGrafter"/>
</dbReference>
<evidence type="ECO:0000313" key="21">
    <source>
        <dbReference type="Proteomes" id="UP000242502"/>
    </source>
</evidence>
<keyword evidence="11 17" id="KW-0460">Magnesium</keyword>
<evidence type="ECO:0000256" key="13">
    <source>
        <dbReference type="ARBA" id="ARBA00023211"/>
    </source>
</evidence>
<dbReference type="PANTHER" id="PTHR30231">
    <property type="entry name" value="DNA POLYMERASE III SUBUNIT EPSILON"/>
    <property type="match status" value="1"/>
</dbReference>
<dbReference type="GO" id="GO:0003887">
    <property type="term" value="F:DNA-directed DNA polymerase activity"/>
    <property type="evidence" value="ECO:0007669"/>
    <property type="project" value="UniProtKB-KW"/>
</dbReference>
<dbReference type="NCBIfam" id="NF004316">
    <property type="entry name" value="PRK05711.1"/>
    <property type="match status" value="1"/>
</dbReference>
<dbReference type="InterPro" id="IPR012337">
    <property type="entry name" value="RNaseH-like_sf"/>
</dbReference>
<keyword evidence="6 18" id="KW-0235">DNA replication</keyword>
<evidence type="ECO:0000256" key="17">
    <source>
        <dbReference type="PIRSR" id="PIRSR606309-3"/>
    </source>
</evidence>
<comment type="subunit">
    <text evidence="18">DNA polymerase III contains a core (composed of alpha, epsilon and theta chains) that associates with a tau subunit. This core dimerizes to form the POLIII' complex. PolIII' associates with the gamma complex (composed of gamma, delta, delta', psi and chi chains) and with the beta chain to form the complete DNA polymerase III complex.</text>
</comment>
<dbReference type="Proteomes" id="UP000242502">
    <property type="component" value="Unassembled WGS sequence"/>
</dbReference>
<evidence type="ECO:0000256" key="10">
    <source>
        <dbReference type="ARBA" id="ARBA00022839"/>
    </source>
</evidence>
<comment type="cofactor">
    <cofactor evidence="1 18">
        <name>Mn(2+)</name>
        <dbReference type="ChEBI" id="CHEBI:29035"/>
    </cofactor>
</comment>
<protein>
    <recommendedName>
        <fullName evidence="3 18">DNA polymerase III subunit epsilon</fullName>
        <ecNumber evidence="2 18">2.7.7.7</ecNumber>
    </recommendedName>
</protein>
<evidence type="ECO:0000256" key="1">
    <source>
        <dbReference type="ARBA" id="ARBA00001936"/>
    </source>
</evidence>
<dbReference type="GO" id="GO:0003677">
    <property type="term" value="F:DNA binding"/>
    <property type="evidence" value="ECO:0007669"/>
    <property type="project" value="InterPro"/>
</dbReference>
<evidence type="ECO:0000256" key="3">
    <source>
        <dbReference type="ARBA" id="ARBA00020352"/>
    </source>
</evidence>
<dbReference type="NCBIfam" id="TIGR01406">
    <property type="entry name" value="dnaQ_proteo"/>
    <property type="match status" value="1"/>
</dbReference>
<gene>
    <name evidence="18" type="primary">dnaQ</name>
    <name evidence="20" type="ORF">AB835_06835</name>
</gene>
<name>A0A1D2QQP5_9GAMM</name>
<evidence type="ECO:0000259" key="19">
    <source>
        <dbReference type="SMART" id="SM00479"/>
    </source>
</evidence>
<feature type="active site" description="Proton acceptor" evidence="15">
    <location>
        <position position="154"/>
    </location>
</feature>
<evidence type="ECO:0000256" key="7">
    <source>
        <dbReference type="ARBA" id="ARBA00022722"/>
    </source>
</evidence>
<dbReference type="EMBL" id="MDLC01000019">
    <property type="protein sequence ID" value="ODS23853.1"/>
    <property type="molecule type" value="Genomic_DNA"/>
</dbReference>
<feature type="binding site" evidence="16">
    <location>
        <position position="9"/>
    </location>
    <ligand>
        <name>substrate</name>
    </ligand>
</feature>
<evidence type="ECO:0000256" key="18">
    <source>
        <dbReference type="RuleBase" id="RU364087"/>
    </source>
</evidence>
<keyword evidence="7 18" id="KW-0540">Nuclease</keyword>
<keyword evidence="4 18" id="KW-0808">Transferase</keyword>
<dbReference type="InterPro" id="IPR036397">
    <property type="entry name" value="RNaseH_sf"/>
</dbReference>
<feature type="binding site" evidence="17">
    <location>
        <position position="7"/>
    </location>
    <ligand>
        <name>a divalent metal cation</name>
        <dbReference type="ChEBI" id="CHEBI:60240"/>
        <label>1</label>
        <note>catalytic</note>
    </ligand>
</feature>
<reference evidence="20 21" key="1">
    <citation type="journal article" date="2016" name="Appl. Environ. Microbiol.">
        <title>Lack of Overt Genome Reduction in the Bryostatin-Producing Bryozoan Symbiont "Candidatus Endobugula sertula".</title>
        <authorList>
            <person name="Miller I.J."/>
            <person name="Vanee N."/>
            <person name="Fong S.S."/>
            <person name="Lim-Fong G.E."/>
            <person name="Kwan J.C."/>
        </authorList>
    </citation>
    <scope>NUCLEOTIDE SEQUENCE [LARGE SCALE GENOMIC DNA]</scope>
    <source>
        <strain evidence="20">AB1-4</strain>
    </source>
</reference>
<dbReference type="PANTHER" id="PTHR30231:SF41">
    <property type="entry name" value="DNA POLYMERASE III SUBUNIT EPSILON"/>
    <property type="match status" value="1"/>
</dbReference>
<feature type="binding site" evidence="17">
    <location>
        <position position="9"/>
    </location>
    <ligand>
        <name>a divalent metal cation</name>
        <dbReference type="ChEBI" id="CHEBI:60240"/>
        <label>1</label>
        <note>catalytic</note>
    </ligand>
</feature>
<organism evidence="20 21">
    <name type="scientific">Candidatus Endobugula sertula</name>
    <name type="common">Bugula neritina bacterial symbiont</name>
    <dbReference type="NCBI Taxonomy" id="62101"/>
    <lineage>
        <taxon>Bacteria</taxon>
        <taxon>Pseudomonadati</taxon>
        <taxon>Pseudomonadota</taxon>
        <taxon>Gammaproteobacteria</taxon>
        <taxon>Cellvibrionales</taxon>
        <taxon>Cellvibrionaceae</taxon>
        <taxon>Candidatus Endobugula</taxon>
    </lineage>
</organism>
<evidence type="ECO:0000256" key="5">
    <source>
        <dbReference type="ARBA" id="ARBA00022695"/>
    </source>
</evidence>
<evidence type="ECO:0000256" key="14">
    <source>
        <dbReference type="ARBA" id="ARBA00049244"/>
    </source>
</evidence>
<dbReference type="FunFam" id="3.30.420.10:FF:000012">
    <property type="entry name" value="DNA polymerase III subunit epsilon"/>
    <property type="match status" value="1"/>
</dbReference>
<dbReference type="Gene3D" id="3.30.420.10">
    <property type="entry name" value="Ribonuclease H-like superfamily/Ribonuclease H"/>
    <property type="match status" value="1"/>
</dbReference>
<dbReference type="InterPro" id="IPR013520">
    <property type="entry name" value="Ribonucl_H"/>
</dbReference>
<dbReference type="GO" id="GO:0008408">
    <property type="term" value="F:3'-5' exonuclease activity"/>
    <property type="evidence" value="ECO:0007669"/>
    <property type="project" value="TreeGrafter"/>
</dbReference>
<feature type="binding site" evidence="16">
    <location>
        <position position="57"/>
    </location>
    <ligand>
        <name>substrate</name>
    </ligand>
</feature>
<comment type="function">
    <text evidence="18">DNA polymerase III is a complex, multichain enzyme responsible for most of the replicative synthesis in bacteria. The epsilon subunit contain the editing function and is a proofreading 3'-5' exonuclease.</text>
</comment>
<evidence type="ECO:0000256" key="11">
    <source>
        <dbReference type="ARBA" id="ARBA00022842"/>
    </source>
</evidence>
<feature type="domain" description="Exonuclease" evidence="19">
    <location>
        <begin position="2"/>
        <end position="176"/>
    </location>
</feature>
<feature type="binding site" evidence="16">
    <location>
        <position position="159"/>
    </location>
    <ligand>
        <name>substrate</name>
    </ligand>
</feature>
<evidence type="ECO:0000256" key="2">
    <source>
        <dbReference type="ARBA" id="ARBA00012417"/>
    </source>
</evidence>
<keyword evidence="5 18" id="KW-0548">Nucleotidyltransferase</keyword>
<evidence type="ECO:0000256" key="6">
    <source>
        <dbReference type="ARBA" id="ARBA00022705"/>
    </source>
</evidence>
<dbReference type="SMART" id="SM00479">
    <property type="entry name" value="EXOIII"/>
    <property type="match status" value="1"/>
</dbReference>
<dbReference type="GO" id="GO:0005829">
    <property type="term" value="C:cytosol"/>
    <property type="evidence" value="ECO:0007669"/>
    <property type="project" value="TreeGrafter"/>
</dbReference>
<feature type="binding site" evidence="16">
    <location>
        <position position="7"/>
    </location>
    <ligand>
        <name>substrate</name>
    </ligand>
</feature>
<dbReference type="NCBIfam" id="TIGR00573">
    <property type="entry name" value="dnaq"/>
    <property type="match status" value="1"/>
</dbReference>
<accession>A0A1D2QQP5</accession>
<dbReference type="CDD" id="cd06131">
    <property type="entry name" value="DNA_pol_III_epsilon_Ecoli_like"/>
    <property type="match status" value="1"/>
</dbReference>
<dbReference type="STRING" id="62101.AB835_06835"/>
<comment type="cofactor">
    <cofactor evidence="17">
        <name>Mg(2+)</name>
        <dbReference type="ChEBI" id="CHEBI:18420"/>
    </cofactor>
    <cofactor evidence="17">
        <name>Mn(2+)</name>
        <dbReference type="ChEBI" id="CHEBI:29035"/>
    </cofactor>
    <text evidence="17">Binds 2 divalent metal cations. Magnesium or manganese.</text>
</comment>
<evidence type="ECO:0000256" key="16">
    <source>
        <dbReference type="PIRSR" id="PIRSR606309-2"/>
    </source>
</evidence>
<keyword evidence="8 17" id="KW-0479">Metal-binding</keyword>
<dbReference type="SUPFAM" id="SSF53098">
    <property type="entry name" value="Ribonuclease H-like"/>
    <property type="match status" value="1"/>
</dbReference>
<dbReference type="InterPro" id="IPR006054">
    <property type="entry name" value="DnaQ"/>
</dbReference>
<feature type="binding site" evidence="17">
    <location>
        <position position="159"/>
    </location>
    <ligand>
        <name>a divalent metal cation</name>
        <dbReference type="ChEBI" id="CHEBI:60240"/>
        <label>1</label>
        <note>catalytic</note>
    </ligand>
</feature>
<dbReference type="Pfam" id="PF00929">
    <property type="entry name" value="RNase_T"/>
    <property type="match status" value="1"/>
</dbReference>
<dbReference type="InterPro" id="IPR006309">
    <property type="entry name" value="DnaQ_proteo"/>
</dbReference>
<evidence type="ECO:0000256" key="15">
    <source>
        <dbReference type="PIRSR" id="PIRSR606309-1"/>
    </source>
</evidence>
<evidence type="ECO:0000256" key="8">
    <source>
        <dbReference type="ARBA" id="ARBA00022723"/>
    </source>
</evidence>